<sequence>KQSNPRPNCCLRQPCQPSHFDRLLLPSFRKDLFILNHIHNASKCTRLSLYKEEIYVILTLVPGALVKRQWKVFLIQHNLCEINEQNTIELKDWQTYCQRLEL</sequence>
<organism evidence="1 2">
    <name type="scientific">Neotoma lepida</name>
    <name type="common">Desert woodrat</name>
    <dbReference type="NCBI Taxonomy" id="56216"/>
    <lineage>
        <taxon>Eukaryota</taxon>
        <taxon>Metazoa</taxon>
        <taxon>Chordata</taxon>
        <taxon>Craniata</taxon>
        <taxon>Vertebrata</taxon>
        <taxon>Euteleostomi</taxon>
        <taxon>Mammalia</taxon>
        <taxon>Eutheria</taxon>
        <taxon>Euarchontoglires</taxon>
        <taxon>Glires</taxon>
        <taxon>Rodentia</taxon>
        <taxon>Myomorpha</taxon>
        <taxon>Muroidea</taxon>
        <taxon>Cricetidae</taxon>
        <taxon>Neotominae</taxon>
        <taxon>Neotoma</taxon>
    </lineage>
</organism>
<gene>
    <name evidence="1" type="ORF">A6R68_13510</name>
</gene>
<dbReference type="AlphaFoldDB" id="A0A1A6H0K8"/>
<evidence type="ECO:0000313" key="1">
    <source>
        <dbReference type="EMBL" id="OBS71916.1"/>
    </source>
</evidence>
<protein>
    <submittedName>
        <fullName evidence="1">Uncharacterized protein</fullName>
    </submittedName>
</protein>
<proteinExistence type="predicted"/>
<name>A0A1A6H0K8_NEOLE</name>
<dbReference type="EMBL" id="LZPO01055313">
    <property type="protein sequence ID" value="OBS71916.1"/>
    <property type="molecule type" value="Genomic_DNA"/>
</dbReference>
<accession>A0A1A6H0K8</accession>
<feature type="non-terminal residue" evidence="1">
    <location>
        <position position="1"/>
    </location>
</feature>
<comment type="caution">
    <text evidence="1">The sequence shown here is derived from an EMBL/GenBank/DDBJ whole genome shotgun (WGS) entry which is preliminary data.</text>
</comment>
<keyword evidence="2" id="KW-1185">Reference proteome</keyword>
<reference evidence="1 2" key="1">
    <citation type="submission" date="2016-06" db="EMBL/GenBank/DDBJ databases">
        <title>The Draft Genome Sequence and Annotation of the Desert Woodrat Neotoma lepida.</title>
        <authorList>
            <person name="Campbell M."/>
            <person name="Oakeson K.F."/>
            <person name="Yandell M."/>
            <person name="Halpert J.R."/>
            <person name="Dearing D."/>
        </authorList>
    </citation>
    <scope>NUCLEOTIDE SEQUENCE [LARGE SCALE GENOMIC DNA]</scope>
    <source>
        <strain evidence="1">417</strain>
        <tissue evidence="1">Liver</tissue>
    </source>
</reference>
<dbReference type="Proteomes" id="UP000092124">
    <property type="component" value="Unassembled WGS sequence"/>
</dbReference>
<evidence type="ECO:0000313" key="2">
    <source>
        <dbReference type="Proteomes" id="UP000092124"/>
    </source>
</evidence>
<feature type="non-terminal residue" evidence="1">
    <location>
        <position position="102"/>
    </location>
</feature>